<dbReference type="AlphaFoldDB" id="A0A150QVI8"/>
<comment type="caution">
    <text evidence="2">The sequence shown here is derived from an EMBL/GenBank/DDBJ whole genome shotgun (WGS) entry which is preliminary data.</text>
</comment>
<evidence type="ECO:0000256" key="1">
    <source>
        <dbReference type="SAM" id="SignalP"/>
    </source>
</evidence>
<keyword evidence="1" id="KW-0732">Signal</keyword>
<evidence type="ECO:0000313" key="2">
    <source>
        <dbReference type="EMBL" id="KYF72029.1"/>
    </source>
</evidence>
<evidence type="ECO:0008006" key="4">
    <source>
        <dbReference type="Google" id="ProtNLM"/>
    </source>
</evidence>
<sequence>MVSRRALLATAGLLSAGALASRLARAAGPAASPVPAFPLSIAVAEGEVGQPVRDEAWVDAQIAEAARLFEPAGVALRKVASRALSPGSSRIETREDRDALASTIEARRINVMVVASLRDVDDPRRFRMGVHWRRRATPERRFVILAANARPTVLAHELGHFFGLGHSGTDDNVMSYTRTGAPVSFDAAQIEKIRATARRYTASKALDPA</sequence>
<dbReference type="EMBL" id="JEMA01000296">
    <property type="protein sequence ID" value="KYF72029.1"/>
    <property type="molecule type" value="Genomic_DNA"/>
</dbReference>
<evidence type="ECO:0000313" key="3">
    <source>
        <dbReference type="Proteomes" id="UP000075260"/>
    </source>
</evidence>
<dbReference type="Proteomes" id="UP000075260">
    <property type="component" value="Unassembled WGS sequence"/>
</dbReference>
<dbReference type="InterPro" id="IPR024079">
    <property type="entry name" value="MetalloPept_cat_dom_sf"/>
</dbReference>
<gene>
    <name evidence="2" type="ORF">BE15_11625</name>
</gene>
<accession>A0A150QVI8</accession>
<dbReference type="SUPFAM" id="SSF55486">
    <property type="entry name" value="Metalloproteases ('zincins'), catalytic domain"/>
    <property type="match status" value="1"/>
</dbReference>
<name>A0A150QVI8_SORCE</name>
<dbReference type="RefSeq" id="WP_061606608.1">
    <property type="nucleotide sequence ID" value="NZ_JEMA01000296.1"/>
</dbReference>
<feature type="signal peptide" evidence="1">
    <location>
        <begin position="1"/>
        <end position="26"/>
    </location>
</feature>
<dbReference type="Gene3D" id="3.40.390.10">
    <property type="entry name" value="Collagenase (Catalytic Domain)"/>
    <property type="match status" value="1"/>
</dbReference>
<dbReference type="GO" id="GO:0008237">
    <property type="term" value="F:metallopeptidase activity"/>
    <property type="evidence" value="ECO:0007669"/>
    <property type="project" value="InterPro"/>
</dbReference>
<dbReference type="OrthoDB" id="5505577at2"/>
<proteinExistence type="predicted"/>
<dbReference type="PROSITE" id="PS51318">
    <property type="entry name" value="TAT"/>
    <property type="match status" value="1"/>
</dbReference>
<protein>
    <recommendedName>
        <fullName evidence="4">Peptidase M10 metallopeptidase domain-containing protein</fullName>
    </recommendedName>
</protein>
<feature type="chain" id="PRO_5007567354" description="Peptidase M10 metallopeptidase domain-containing protein" evidence="1">
    <location>
        <begin position="27"/>
        <end position="209"/>
    </location>
</feature>
<reference evidence="2 3" key="1">
    <citation type="submission" date="2014-02" db="EMBL/GenBank/DDBJ databases">
        <title>The small core and large imbalanced accessory genome model reveals a collaborative survival strategy of Sorangium cellulosum strains in nature.</title>
        <authorList>
            <person name="Han K."/>
            <person name="Peng R."/>
            <person name="Blom J."/>
            <person name="Li Y.-Z."/>
        </authorList>
    </citation>
    <scope>NUCLEOTIDE SEQUENCE [LARGE SCALE GENOMIC DNA]</scope>
    <source>
        <strain evidence="2 3">So0008-312</strain>
    </source>
</reference>
<organism evidence="2 3">
    <name type="scientific">Sorangium cellulosum</name>
    <name type="common">Polyangium cellulosum</name>
    <dbReference type="NCBI Taxonomy" id="56"/>
    <lineage>
        <taxon>Bacteria</taxon>
        <taxon>Pseudomonadati</taxon>
        <taxon>Myxococcota</taxon>
        <taxon>Polyangia</taxon>
        <taxon>Polyangiales</taxon>
        <taxon>Polyangiaceae</taxon>
        <taxon>Sorangium</taxon>
    </lineage>
</organism>
<dbReference type="InterPro" id="IPR006311">
    <property type="entry name" value="TAT_signal"/>
</dbReference>